<keyword evidence="3" id="KW-0325">Glycoprotein</keyword>
<name>A0A6J1MW48_BICAN</name>
<dbReference type="InterPro" id="IPR052444">
    <property type="entry name" value="Spz/Toll_ligand-like"/>
</dbReference>
<dbReference type="Gene3D" id="2.10.90.10">
    <property type="entry name" value="Cystine-knot cytokines"/>
    <property type="match status" value="1"/>
</dbReference>
<evidence type="ECO:0000256" key="4">
    <source>
        <dbReference type="SAM" id="SignalP"/>
    </source>
</evidence>
<reference evidence="7" key="1">
    <citation type="submission" date="2025-08" db="UniProtKB">
        <authorList>
            <consortium name="RefSeq"/>
        </authorList>
    </citation>
    <scope>IDENTIFICATION</scope>
</reference>
<dbReference type="RefSeq" id="XP_023934711.2">
    <property type="nucleotide sequence ID" value="XM_024078943.2"/>
</dbReference>
<dbReference type="OrthoDB" id="6359065at2759"/>
<dbReference type="KEGG" id="bany:112043488"/>
<evidence type="ECO:0000256" key="1">
    <source>
        <dbReference type="ARBA" id="ARBA00022729"/>
    </source>
</evidence>
<feature type="signal peptide" evidence="4">
    <location>
        <begin position="1"/>
        <end position="27"/>
    </location>
</feature>
<dbReference type="SUPFAM" id="SSF57501">
    <property type="entry name" value="Cystine-knot cytokines"/>
    <property type="match status" value="1"/>
</dbReference>
<keyword evidence="6" id="KW-1185">Reference proteome</keyword>
<dbReference type="InterPro" id="IPR032104">
    <property type="entry name" value="Spaetzle"/>
</dbReference>
<evidence type="ECO:0000313" key="7">
    <source>
        <dbReference type="RefSeq" id="XP_023934711.2"/>
    </source>
</evidence>
<protein>
    <submittedName>
        <fullName evidence="7">Protein spaetzle isoform X1</fullName>
    </submittedName>
</protein>
<dbReference type="PANTHER" id="PTHR23199:SF12">
    <property type="entry name" value="NEUROTROPHIN 1-RELATED"/>
    <property type="match status" value="1"/>
</dbReference>
<organism evidence="6 7">
    <name type="scientific">Bicyclus anynana</name>
    <name type="common">Squinting bush brown butterfly</name>
    <dbReference type="NCBI Taxonomy" id="110368"/>
    <lineage>
        <taxon>Eukaryota</taxon>
        <taxon>Metazoa</taxon>
        <taxon>Ecdysozoa</taxon>
        <taxon>Arthropoda</taxon>
        <taxon>Hexapoda</taxon>
        <taxon>Insecta</taxon>
        <taxon>Pterygota</taxon>
        <taxon>Neoptera</taxon>
        <taxon>Endopterygota</taxon>
        <taxon>Lepidoptera</taxon>
        <taxon>Glossata</taxon>
        <taxon>Ditrysia</taxon>
        <taxon>Papilionoidea</taxon>
        <taxon>Nymphalidae</taxon>
        <taxon>Satyrinae</taxon>
        <taxon>Satyrini</taxon>
        <taxon>Mycalesina</taxon>
        <taxon>Bicyclus</taxon>
    </lineage>
</organism>
<dbReference type="GO" id="GO:0008083">
    <property type="term" value="F:growth factor activity"/>
    <property type="evidence" value="ECO:0007669"/>
    <property type="project" value="TreeGrafter"/>
</dbReference>
<feature type="chain" id="PRO_5047079966" evidence="4">
    <location>
        <begin position="28"/>
        <end position="243"/>
    </location>
</feature>
<evidence type="ECO:0000259" key="5">
    <source>
        <dbReference type="Pfam" id="PF16077"/>
    </source>
</evidence>
<keyword evidence="2" id="KW-1015">Disulfide bond</keyword>
<dbReference type="GO" id="GO:0005121">
    <property type="term" value="F:Toll binding"/>
    <property type="evidence" value="ECO:0007669"/>
    <property type="project" value="TreeGrafter"/>
</dbReference>
<dbReference type="AlphaFoldDB" id="A0A6J1MW48"/>
<dbReference type="GeneID" id="112043488"/>
<dbReference type="GO" id="GO:0045087">
    <property type="term" value="P:innate immune response"/>
    <property type="evidence" value="ECO:0007669"/>
    <property type="project" value="TreeGrafter"/>
</dbReference>
<evidence type="ECO:0000256" key="3">
    <source>
        <dbReference type="ARBA" id="ARBA00023180"/>
    </source>
</evidence>
<feature type="domain" description="Spaetzle" evidence="5">
    <location>
        <begin position="146"/>
        <end position="239"/>
    </location>
</feature>
<keyword evidence="1 4" id="KW-0732">Signal</keyword>
<dbReference type="Pfam" id="PF16077">
    <property type="entry name" value="Spaetzle"/>
    <property type="match status" value="1"/>
</dbReference>
<dbReference type="GO" id="GO:0005615">
    <property type="term" value="C:extracellular space"/>
    <property type="evidence" value="ECO:0007669"/>
    <property type="project" value="UniProtKB-ARBA"/>
</dbReference>
<proteinExistence type="predicted"/>
<dbReference type="GO" id="GO:0021556">
    <property type="term" value="P:central nervous system formation"/>
    <property type="evidence" value="ECO:0007669"/>
    <property type="project" value="TreeGrafter"/>
</dbReference>
<dbReference type="Proteomes" id="UP001652582">
    <property type="component" value="Chromosome 12"/>
</dbReference>
<evidence type="ECO:0000313" key="6">
    <source>
        <dbReference type="Proteomes" id="UP001652582"/>
    </source>
</evidence>
<evidence type="ECO:0000256" key="2">
    <source>
        <dbReference type="ARBA" id="ARBA00023157"/>
    </source>
</evidence>
<sequence>MPRNQYDMAWILRCILWVSLFQLPVHTTAVAESRSVREGERAANHKANGSYKILNRLVKPFVSKRVDDKVVFPGEYERVGTYEKPVIPEQCQEIGICDDIPNYPEDLVSDLLRDLMRQNRTRFNKDKILEVPLITQRIGPELDVIELCETEERIYAPRAAQDRNKEWQVILNDRKQPQQTFRVEICKTKESPCSAIAYFQNGYVAKCVQKYMLRNMLAVNDRKEVVEMPFQVPSCCSCVARQT</sequence>
<gene>
    <name evidence="7" type="primary">LOC112043488</name>
</gene>
<accession>A0A6J1MW48</accession>
<dbReference type="PANTHER" id="PTHR23199">
    <property type="entry name" value="NEUROTROPHIN 1-RELATED"/>
    <property type="match status" value="1"/>
</dbReference>
<dbReference type="InterPro" id="IPR029034">
    <property type="entry name" value="Cystine-knot_cytokine"/>
</dbReference>